<dbReference type="PANTHER" id="PTHR34123:SF1">
    <property type="entry name" value="OS04G0578200 PROTEIN"/>
    <property type="match status" value="1"/>
</dbReference>
<keyword evidence="1" id="KW-0732">Signal</keyword>
<evidence type="ECO:0000256" key="1">
    <source>
        <dbReference type="SAM" id="SignalP"/>
    </source>
</evidence>
<sequence length="193" mass="21817">MRARSCLLLQTAAVLAWRHTHAPPPVARRRWLGGALAALAATTTARSNAYSGQDKTTPKATKLPPKELAKRVEKDLVENQFLATANFDRTLYDEACTFQDEIDTYELDKFIKGTSNLFVADRSHVDLASPVTASNESVEFKFKEDLCFNIPFKPTVFVSGRVVLTRDLDTGLFVRYREYWDQKPNDVLRGARF</sequence>
<organism evidence="2">
    <name type="scientific">Pelagomonas calceolata</name>
    <dbReference type="NCBI Taxonomy" id="35677"/>
    <lineage>
        <taxon>Eukaryota</taxon>
        <taxon>Sar</taxon>
        <taxon>Stramenopiles</taxon>
        <taxon>Ochrophyta</taxon>
        <taxon>Pelagophyceae</taxon>
        <taxon>Pelagomonadales</taxon>
        <taxon>Pelagomonadaceae</taxon>
        <taxon>Pelagomonas</taxon>
    </lineage>
</organism>
<accession>A0A7S3ZRD4</accession>
<proteinExistence type="predicted"/>
<evidence type="ECO:0000313" key="2">
    <source>
        <dbReference type="EMBL" id="CAE0691424.1"/>
    </source>
</evidence>
<feature type="signal peptide" evidence="1">
    <location>
        <begin position="1"/>
        <end position="22"/>
    </location>
</feature>
<evidence type="ECO:0008006" key="3">
    <source>
        <dbReference type="Google" id="ProtNLM"/>
    </source>
</evidence>
<dbReference type="EMBL" id="HBIW01008116">
    <property type="protein sequence ID" value="CAE0691424.1"/>
    <property type="molecule type" value="Transcribed_RNA"/>
</dbReference>
<dbReference type="PANTHER" id="PTHR34123">
    <property type="entry name" value="OS04G0578200 PROTEIN"/>
    <property type="match status" value="1"/>
</dbReference>
<reference evidence="2" key="1">
    <citation type="submission" date="2021-01" db="EMBL/GenBank/DDBJ databases">
        <authorList>
            <person name="Corre E."/>
            <person name="Pelletier E."/>
            <person name="Niang G."/>
            <person name="Scheremetjew M."/>
            <person name="Finn R."/>
            <person name="Kale V."/>
            <person name="Holt S."/>
            <person name="Cochrane G."/>
            <person name="Meng A."/>
            <person name="Brown T."/>
            <person name="Cohen L."/>
        </authorList>
    </citation>
    <scope>NUCLEOTIDE SEQUENCE</scope>
    <source>
        <strain evidence="2">CCMP1756</strain>
    </source>
</reference>
<name>A0A7S3ZRD4_9STRA</name>
<gene>
    <name evidence="2" type="ORF">PCAL00307_LOCUS6860</name>
</gene>
<dbReference type="AlphaFoldDB" id="A0A7S3ZRD4"/>
<protein>
    <recommendedName>
        <fullName evidence="3">SnoaL-like domain-containing protein</fullName>
    </recommendedName>
</protein>
<feature type="chain" id="PRO_5030701101" description="SnoaL-like domain-containing protein" evidence="1">
    <location>
        <begin position="23"/>
        <end position="193"/>
    </location>
</feature>